<name>A0A4P7UGB4_9ACTN</name>
<evidence type="ECO:0000313" key="6">
    <source>
        <dbReference type="EMBL" id="QCC77789.1"/>
    </source>
</evidence>
<feature type="domain" description="HTH lysR-type" evidence="5">
    <location>
        <begin position="33"/>
        <end position="90"/>
    </location>
</feature>
<dbReference type="PROSITE" id="PS50931">
    <property type="entry name" value="HTH_LYSR"/>
    <property type="match status" value="1"/>
</dbReference>
<dbReference type="OrthoDB" id="9808620at2"/>
<evidence type="ECO:0000256" key="1">
    <source>
        <dbReference type="ARBA" id="ARBA00009437"/>
    </source>
</evidence>
<dbReference type="KEGG" id="ndp:E2C04_12430"/>
<dbReference type="PANTHER" id="PTHR30126:SF39">
    <property type="entry name" value="HTH-TYPE TRANSCRIPTIONAL REGULATOR CYSL"/>
    <property type="match status" value="1"/>
</dbReference>
<evidence type="ECO:0000256" key="2">
    <source>
        <dbReference type="ARBA" id="ARBA00023015"/>
    </source>
</evidence>
<dbReference type="Gene3D" id="3.40.190.10">
    <property type="entry name" value="Periplasmic binding protein-like II"/>
    <property type="match status" value="2"/>
</dbReference>
<evidence type="ECO:0000256" key="4">
    <source>
        <dbReference type="ARBA" id="ARBA00023163"/>
    </source>
</evidence>
<dbReference type="SUPFAM" id="SSF46785">
    <property type="entry name" value="Winged helix' DNA-binding domain"/>
    <property type="match status" value="1"/>
</dbReference>
<keyword evidence="4" id="KW-0804">Transcription</keyword>
<comment type="similarity">
    <text evidence="1">Belongs to the LysR transcriptional regulatory family.</text>
</comment>
<evidence type="ECO:0000313" key="7">
    <source>
        <dbReference type="Proteomes" id="UP000297025"/>
    </source>
</evidence>
<dbReference type="Pfam" id="PF00126">
    <property type="entry name" value="HTH_1"/>
    <property type="match status" value="1"/>
</dbReference>
<dbReference type="Proteomes" id="UP000297025">
    <property type="component" value="Chromosome"/>
</dbReference>
<proteinExistence type="inferred from homology"/>
<dbReference type="InterPro" id="IPR000847">
    <property type="entry name" value="LysR_HTH_N"/>
</dbReference>
<evidence type="ECO:0000259" key="5">
    <source>
        <dbReference type="PROSITE" id="PS50931"/>
    </source>
</evidence>
<organism evidence="6 7">
    <name type="scientific">Nocardioides daphniae</name>
    <dbReference type="NCBI Taxonomy" id="402297"/>
    <lineage>
        <taxon>Bacteria</taxon>
        <taxon>Bacillati</taxon>
        <taxon>Actinomycetota</taxon>
        <taxon>Actinomycetes</taxon>
        <taxon>Propionibacteriales</taxon>
        <taxon>Nocardioidaceae</taxon>
        <taxon>Nocardioides</taxon>
    </lineage>
</organism>
<reference evidence="6 7" key="1">
    <citation type="journal article" date="2008" name="Int. J. Syst. Evol. Microbiol.">
        <title>Nocardioides daphniae sp. nov., isolated from Daphnia cucullata (Crustacea: Cladocera).</title>
        <authorList>
            <person name="Toth E.M."/>
            <person name="Keki Z."/>
            <person name="Homonnay Z.G."/>
            <person name="Borsodi A.K."/>
            <person name="Marialigeti K."/>
            <person name="Schumann P."/>
        </authorList>
    </citation>
    <scope>NUCLEOTIDE SEQUENCE [LARGE SCALE GENOMIC DNA]</scope>
    <source>
        <strain evidence="6 7">JCM 16608</strain>
    </source>
</reference>
<dbReference type="Gene3D" id="1.10.10.10">
    <property type="entry name" value="Winged helix-like DNA-binding domain superfamily/Winged helix DNA-binding domain"/>
    <property type="match status" value="1"/>
</dbReference>
<sequence>MGQACVIGPTCHNEGSPVSSQDTVVRVLSPHVPDLRALELLLVVGRTRSMGAAAIQLGITQQAASSRIQTMESLVGEPLLVRSKRGSELTPIGELVSQWAARVVEAAEELDTGIAALKIDRRGHLNVAASLTIAEHLLPGWMVALRTEQSRGGRSPSELTMTATNSANVVKLVQDGAVDLGFVEGPEAPRGLRRRKVGVDELVVVVGPGHPWARRGRRPVTAEQLAATPLVVREQGSGTRTVLERALARHRMVPPALELSSTTAVRSAVAAGAGPAALGRHAVRDDLATRRLVAVQVTGLDLTRVLHAVWLGGPQPPEGPARDLVALAARSAR</sequence>
<evidence type="ECO:0000256" key="3">
    <source>
        <dbReference type="ARBA" id="ARBA00023125"/>
    </source>
</evidence>
<dbReference type="InterPro" id="IPR005119">
    <property type="entry name" value="LysR_subst-bd"/>
</dbReference>
<dbReference type="GO" id="GO:0003700">
    <property type="term" value="F:DNA-binding transcription factor activity"/>
    <property type="evidence" value="ECO:0007669"/>
    <property type="project" value="InterPro"/>
</dbReference>
<dbReference type="PANTHER" id="PTHR30126">
    <property type="entry name" value="HTH-TYPE TRANSCRIPTIONAL REGULATOR"/>
    <property type="match status" value="1"/>
</dbReference>
<keyword evidence="3" id="KW-0238">DNA-binding</keyword>
<dbReference type="InterPro" id="IPR036390">
    <property type="entry name" value="WH_DNA-bd_sf"/>
</dbReference>
<keyword evidence="2" id="KW-0805">Transcription regulation</keyword>
<gene>
    <name evidence="6" type="ORF">E2C04_12430</name>
</gene>
<accession>A0A4P7UGB4</accession>
<dbReference type="EMBL" id="CP038462">
    <property type="protein sequence ID" value="QCC77789.1"/>
    <property type="molecule type" value="Genomic_DNA"/>
</dbReference>
<dbReference type="InterPro" id="IPR036388">
    <property type="entry name" value="WH-like_DNA-bd_sf"/>
</dbReference>
<dbReference type="Pfam" id="PF03466">
    <property type="entry name" value="LysR_substrate"/>
    <property type="match status" value="1"/>
</dbReference>
<dbReference type="AlphaFoldDB" id="A0A4P7UGB4"/>
<dbReference type="GO" id="GO:0000976">
    <property type="term" value="F:transcription cis-regulatory region binding"/>
    <property type="evidence" value="ECO:0007669"/>
    <property type="project" value="TreeGrafter"/>
</dbReference>
<protein>
    <submittedName>
        <fullName evidence="6">LysR family transcriptional regulator</fullName>
    </submittedName>
</protein>
<dbReference type="SUPFAM" id="SSF53850">
    <property type="entry name" value="Periplasmic binding protein-like II"/>
    <property type="match status" value="1"/>
</dbReference>